<gene>
    <name evidence="2" type="ORF">psyc5s11_02240</name>
</gene>
<keyword evidence="3" id="KW-1185">Reference proteome</keyword>
<feature type="transmembrane region" description="Helical" evidence="1">
    <location>
        <begin position="91"/>
        <end position="112"/>
    </location>
</feature>
<feature type="transmembrane region" description="Helical" evidence="1">
    <location>
        <begin position="124"/>
        <end position="144"/>
    </location>
</feature>
<feature type="transmembrane region" description="Helical" evidence="1">
    <location>
        <begin position="191"/>
        <end position="208"/>
    </location>
</feature>
<name>A0ABM7SZ34_9CLOT</name>
<evidence type="ECO:0000313" key="2">
    <source>
        <dbReference type="EMBL" id="BCZ44157.1"/>
    </source>
</evidence>
<feature type="transmembrane region" description="Helical" evidence="1">
    <location>
        <begin position="165"/>
        <end position="185"/>
    </location>
</feature>
<evidence type="ECO:0000256" key="1">
    <source>
        <dbReference type="SAM" id="Phobius"/>
    </source>
</evidence>
<proteinExistence type="predicted"/>
<keyword evidence="1" id="KW-0472">Membrane</keyword>
<organism evidence="2 3">
    <name type="scientific">Clostridium gelidum</name>
    <dbReference type="NCBI Taxonomy" id="704125"/>
    <lineage>
        <taxon>Bacteria</taxon>
        <taxon>Bacillati</taxon>
        <taxon>Bacillota</taxon>
        <taxon>Clostridia</taxon>
        <taxon>Eubacteriales</taxon>
        <taxon>Clostridiaceae</taxon>
        <taxon>Clostridium</taxon>
    </lineage>
</organism>
<dbReference type="InterPro" id="IPR006938">
    <property type="entry name" value="DUF624"/>
</dbReference>
<feature type="transmembrane region" description="Helical" evidence="1">
    <location>
        <begin position="49"/>
        <end position="70"/>
    </location>
</feature>
<keyword evidence="1" id="KW-0812">Transmembrane</keyword>
<accession>A0ABM7SZ34</accession>
<reference evidence="3" key="1">
    <citation type="submission" date="2021-07" db="EMBL/GenBank/DDBJ databases">
        <title>Complete genome sequencing of a Clostridium isolate.</title>
        <authorList>
            <person name="Ueki A."/>
            <person name="Tonouchi A."/>
        </authorList>
    </citation>
    <scope>NUCLEOTIDE SEQUENCE [LARGE SCALE GENOMIC DNA]</scope>
    <source>
        <strain evidence="3">C5S11</strain>
    </source>
</reference>
<sequence length="229" mass="26517">MKDKNDILNNKVYAITNYITNFFITNLWFLVMISPIIIYIYIFEGNISMSILLLLSILVGPALTALFSIMGKLVREGDIAPTKDFFHFYKMNFLQSLLVGIILNILISITYFDMNYFSSKGNKYFSYIFLALLALIIMLSIYIYPIISRYNIKIVHLFKISIKLLIKKIYISLSCISIIIIVLGLVRITRLSLVGVLFGVSIIGYLIMRMEKNIIDELEEEIKEKYKNI</sequence>
<dbReference type="EMBL" id="AP024849">
    <property type="protein sequence ID" value="BCZ44157.1"/>
    <property type="molecule type" value="Genomic_DNA"/>
</dbReference>
<feature type="transmembrane region" description="Helical" evidence="1">
    <location>
        <begin position="21"/>
        <end position="43"/>
    </location>
</feature>
<dbReference type="RefSeq" id="WP_224035864.1">
    <property type="nucleotide sequence ID" value="NZ_AP024849.1"/>
</dbReference>
<dbReference type="Pfam" id="PF04854">
    <property type="entry name" value="DUF624"/>
    <property type="match status" value="1"/>
</dbReference>
<protein>
    <recommendedName>
        <fullName evidence="4">DUF624 domain-containing protein</fullName>
    </recommendedName>
</protein>
<evidence type="ECO:0000313" key="3">
    <source>
        <dbReference type="Proteomes" id="UP000824633"/>
    </source>
</evidence>
<evidence type="ECO:0008006" key="4">
    <source>
        <dbReference type="Google" id="ProtNLM"/>
    </source>
</evidence>
<dbReference type="Proteomes" id="UP000824633">
    <property type="component" value="Chromosome"/>
</dbReference>
<keyword evidence="1" id="KW-1133">Transmembrane helix</keyword>